<dbReference type="KEGG" id="halt:IM660_17375"/>
<dbReference type="SUPFAM" id="SSF51905">
    <property type="entry name" value="FAD/NAD(P)-binding domain"/>
    <property type="match status" value="1"/>
</dbReference>
<reference evidence="5 6" key="1">
    <citation type="submission" date="2020-10" db="EMBL/GenBank/DDBJ databases">
        <title>Haloactinobacterium sp. RN3S43, a bacterium isolated from saline soil.</title>
        <authorList>
            <person name="Sun J.-Q."/>
        </authorList>
    </citation>
    <scope>NUCLEOTIDE SEQUENCE [LARGE SCALE GENOMIC DNA]</scope>
    <source>
        <strain evidence="5 6">RN3S43</strain>
    </source>
</reference>
<evidence type="ECO:0000256" key="1">
    <source>
        <dbReference type="ARBA" id="ARBA00023002"/>
    </source>
</evidence>
<dbReference type="Pfam" id="PF01494">
    <property type="entry name" value="FAD_binding_3"/>
    <property type="match status" value="1"/>
</dbReference>
<feature type="compositionally biased region" description="Low complexity" evidence="3">
    <location>
        <begin position="399"/>
        <end position="419"/>
    </location>
</feature>
<gene>
    <name evidence="5" type="ORF">IM660_17375</name>
</gene>
<dbReference type="EMBL" id="CP063169">
    <property type="protein sequence ID" value="QOR72867.1"/>
    <property type="molecule type" value="Genomic_DNA"/>
</dbReference>
<organism evidence="5 6">
    <name type="scientific">Ruania alkalisoli</name>
    <dbReference type="NCBI Taxonomy" id="2779775"/>
    <lineage>
        <taxon>Bacteria</taxon>
        <taxon>Bacillati</taxon>
        <taxon>Actinomycetota</taxon>
        <taxon>Actinomycetes</taxon>
        <taxon>Micrococcales</taxon>
        <taxon>Ruaniaceae</taxon>
        <taxon>Ruania</taxon>
    </lineage>
</organism>
<dbReference type="InterPro" id="IPR050493">
    <property type="entry name" value="FAD-dep_Monooxygenase_BioMet"/>
</dbReference>
<dbReference type="PANTHER" id="PTHR13789">
    <property type="entry name" value="MONOOXYGENASE"/>
    <property type="match status" value="1"/>
</dbReference>
<dbReference type="Proteomes" id="UP000593758">
    <property type="component" value="Chromosome"/>
</dbReference>
<keyword evidence="2 5" id="KW-0503">Monooxygenase</keyword>
<dbReference type="GO" id="GO:0004497">
    <property type="term" value="F:monooxygenase activity"/>
    <property type="evidence" value="ECO:0007669"/>
    <property type="project" value="UniProtKB-KW"/>
</dbReference>
<evidence type="ECO:0000256" key="2">
    <source>
        <dbReference type="ARBA" id="ARBA00023033"/>
    </source>
</evidence>
<evidence type="ECO:0000313" key="6">
    <source>
        <dbReference type="Proteomes" id="UP000593758"/>
    </source>
</evidence>
<proteinExistence type="predicted"/>
<feature type="region of interest" description="Disordered" evidence="3">
    <location>
        <begin position="397"/>
        <end position="419"/>
    </location>
</feature>
<keyword evidence="1" id="KW-0560">Oxidoreductase</keyword>
<protein>
    <submittedName>
        <fullName evidence="5">FAD-dependent monooxygenase</fullName>
    </submittedName>
</protein>
<evidence type="ECO:0000313" key="5">
    <source>
        <dbReference type="EMBL" id="QOR72867.1"/>
    </source>
</evidence>
<sequence>METPLHDQLEAAARDSRPTLIVGAGIAGTTLAQLLRGAGQHPVLIERSAGRHPGYMLALMPMTDAAFSDLGVTEAYHSRSVPISRYRVRSRTGTILRTDPIDEILSQYGDYRGISRGDLLDILTTDHAPVTTGTTVSALRDEPDADSAATVTLRQGEQETEASFAVVIIADGIGSTTRRLLDTPTTDVDTGWGGWVVWAPADDQMDLGEELWGTDFLLATYPVKDAVGVFLGGNRDDTAAGPEAFVARVRRQVPSPGPRMNAALEAILADPDPYFWPLTDVRAARWTTGRTVLLGDAAAGFLPTAGIGAGMAMESAWVLARLLRHHESNDGGPPLPALLTSFEARQRPRVEAAQDNSRQLARLMFRRSRIWAVVRDLVARRVSVATALGPIRKLLADLPSVTPPSTNSPTTTNSPTAER</sequence>
<dbReference type="GO" id="GO:0071949">
    <property type="term" value="F:FAD binding"/>
    <property type="evidence" value="ECO:0007669"/>
    <property type="project" value="InterPro"/>
</dbReference>
<dbReference type="PRINTS" id="PR00420">
    <property type="entry name" value="RNGMNOXGNASE"/>
</dbReference>
<feature type="domain" description="FAD-binding" evidence="4">
    <location>
        <begin position="18"/>
        <end position="357"/>
    </location>
</feature>
<name>A0A7M1T0S4_9MICO</name>
<dbReference type="PANTHER" id="PTHR13789:SF309">
    <property type="entry name" value="PUTATIVE (AFU_ORTHOLOGUE AFUA_6G14510)-RELATED"/>
    <property type="match status" value="1"/>
</dbReference>
<dbReference type="Gene3D" id="3.50.50.60">
    <property type="entry name" value="FAD/NAD(P)-binding domain"/>
    <property type="match status" value="1"/>
</dbReference>
<dbReference type="InterPro" id="IPR002938">
    <property type="entry name" value="FAD-bd"/>
</dbReference>
<evidence type="ECO:0000259" key="4">
    <source>
        <dbReference type="Pfam" id="PF01494"/>
    </source>
</evidence>
<keyword evidence="6" id="KW-1185">Reference proteome</keyword>
<dbReference type="InterPro" id="IPR036188">
    <property type="entry name" value="FAD/NAD-bd_sf"/>
</dbReference>
<dbReference type="AlphaFoldDB" id="A0A7M1T0S4"/>
<accession>A0A7M1T0S4</accession>
<evidence type="ECO:0000256" key="3">
    <source>
        <dbReference type="SAM" id="MobiDB-lite"/>
    </source>
</evidence>